<proteinExistence type="predicted"/>
<accession>A0ACB9HCW7</accession>
<protein>
    <submittedName>
        <fullName evidence="1">Uncharacterized protein</fullName>
    </submittedName>
</protein>
<evidence type="ECO:0000313" key="1">
    <source>
        <dbReference type="EMBL" id="KAI3793619.1"/>
    </source>
</evidence>
<reference evidence="1 2" key="2">
    <citation type="journal article" date="2022" name="Mol. Ecol. Resour.">
        <title>The genomes of chicory, endive, great burdock and yacon provide insights into Asteraceae paleo-polyploidization history and plant inulin production.</title>
        <authorList>
            <person name="Fan W."/>
            <person name="Wang S."/>
            <person name="Wang H."/>
            <person name="Wang A."/>
            <person name="Jiang F."/>
            <person name="Liu H."/>
            <person name="Zhao H."/>
            <person name="Xu D."/>
            <person name="Zhang Y."/>
        </authorList>
    </citation>
    <scope>NUCLEOTIDE SEQUENCE [LARGE SCALE GENOMIC DNA]</scope>
    <source>
        <strain evidence="2">cv. Yunnan</strain>
        <tissue evidence="1">Leaves</tissue>
    </source>
</reference>
<dbReference type="EMBL" id="CM042029">
    <property type="protein sequence ID" value="KAI3793619.1"/>
    <property type="molecule type" value="Genomic_DNA"/>
</dbReference>
<keyword evidence="2" id="KW-1185">Reference proteome</keyword>
<gene>
    <name evidence="1" type="ORF">L1987_36239</name>
</gene>
<name>A0ACB9HCW7_9ASTR</name>
<sequence length="200" mass="23342">MYVMKMIIGKIMKAWCGKMNNGVFASSAECEKCWEWACRWASSFMHQGSKEACVPSDVPKGHLVVYVGENQRRFVIKVKLLKHPLFGALLDEAREEYEFTADSRFCIPCNEDTFLLVVQRAMTRRGRRIMLLSTIISDLICTRCQCRLWKIKRLLSQGFASFVNGDWFHSHKWRRRNNDYEPNVQLPALESCSFYACYQS</sequence>
<evidence type="ECO:0000313" key="2">
    <source>
        <dbReference type="Proteomes" id="UP001056120"/>
    </source>
</evidence>
<reference evidence="2" key="1">
    <citation type="journal article" date="2022" name="Mol. Ecol. Resour.">
        <title>The genomes of chicory, endive, great burdock and yacon provide insights into Asteraceae palaeo-polyploidization history and plant inulin production.</title>
        <authorList>
            <person name="Fan W."/>
            <person name="Wang S."/>
            <person name="Wang H."/>
            <person name="Wang A."/>
            <person name="Jiang F."/>
            <person name="Liu H."/>
            <person name="Zhao H."/>
            <person name="Xu D."/>
            <person name="Zhang Y."/>
        </authorList>
    </citation>
    <scope>NUCLEOTIDE SEQUENCE [LARGE SCALE GENOMIC DNA]</scope>
    <source>
        <strain evidence="2">cv. Yunnan</strain>
    </source>
</reference>
<organism evidence="1 2">
    <name type="scientific">Smallanthus sonchifolius</name>
    <dbReference type="NCBI Taxonomy" id="185202"/>
    <lineage>
        <taxon>Eukaryota</taxon>
        <taxon>Viridiplantae</taxon>
        <taxon>Streptophyta</taxon>
        <taxon>Embryophyta</taxon>
        <taxon>Tracheophyta</taxon>
        <taxon>Spermatophyta</taxon>
        <taxon>Magnoliopsida</taxon>
        <taxon>eudicotyledons</taxon>
        <taxon>Gunneridae</taxon>
        <taxon>Pentapetalae</taxon>
        <taxon>asterids</taxon>
        <taxon>campanulids</taxon>
        <taxon>Asterales</taxon>
        <taxon>Asteraceae</taxon>
        <taxon>Asteroideae</taxon>
        <taxon>Heliantheae alliance</taxon>
        <taxon>Millerieae</taxon>
        <taxon>Smallanthus</taxon>
    </lineage>
</organism>
<dbReference type="Proteomes" id="UP001056120">
    <property type="component" value="Linkage Group LG12"/>
</dbReference>
<comment type="caution">
    <text evidence="1">The sequence shown here is derived from an EMBL/GenBank/DDBJ whole genome shotgun (WGS) entry which is preliminary data.</text>
</comment>